<keyword evidence="1" id="KW-1133">Transmembrane helix</keyword>
<dbReference type="OrthoDB" id="2647198at2"/>
<dbReference type="Proteomes" id="UP000426246">
    <property type="component" value="Chromosome"/>
</dbReference>
<keyword evidence="3" id="KW-1185">Reference proteome</keyword>
<feature type="transmembrane region" description="Helical" evidence="1">
    <location>
        <begin position="54"/>
        <end position="73"/>
    </location>
</feature>
<protein>
    <submittedName>
        <fullName evidence="2">Uncharacterized protein</fullName>
    </submittedName>
</protein>
<sequence>MEVNDKPAINGWWIIVSFLLLILFPVGLVLLLIRIIQHRNLSFKKIADLKVSAYALLAMYGVIIFFSQVGEIIDRKQNILGVASFSAALLIPAGFLFWLSKKRTKQLNDRYDSYYDIIIERKIKSIDQIAQMAGKREQMVKNDLQRMIYLGLLNNGFIDEISNSIVFYESSDEEEETYVEYEDETEDEAEVVQDKLFPKKVECAGCGSSSTLKPRETIFCTYCGASLVYPA</sequence>
<keyword evidence="1" id="KW-0812">Transmembrane</keyword>
<dbReference type="EMBL" id="CP034235">
    <property type="protein sequence ID" value="QGQ93750.1"/>
    <property type="molecule type" value="Genomic_DNA"/>
</dbReference>
<organism evidence="2 3">
    <name type="scientific">Paenibacillus psychroresistens</name>
    <dbReference type="NCBI Taxonomy" id="1778678"/>
    <lineage>
        <taxon>Bacteria</taxon>
        <taxon>Bacillati</taxon>
        <taxon>Bacillota</taxon>
        <taxon>Bacilli</taxon>
        <taxon>Bacillales</taxon>
        <taxon>Paenibacillaceae</taxon>
        <taxon>Paenibacillus</taxon>
    </lineage>
</organism>
<proteinExistence type="predicted"/>
<name>A0A6B8RC04_9BACL</name>
<evidence type="ECO:0000313" key="3">
    <source>
        <dbReference type="Proteomes" id="UP000426246"/>
    </source>
</evidence>
<evidence type="ECO:0000256" key="1">
    <source>
        <dbReference type="SAM" id="Phobius"/>
    </source>
</evidence>
<gene>
    <name evidence="2" type="ORF">EHS13_01920</name>
</gene>
<feature type="transmembrane region" description="Helical" evidence="1">
    <location>
        <begin position="79"/>
        <end position="100"/>
    </location>
</feature>
<keyword evidence="1" id="KW-0472">Membrane</keyword>
<evidence type="ECO:0000313" key="2">
    <source>
        <dbReference type="EMBL" id="QGQ93750.1"/>
    </source>
</evidence>
<reference evidence="3" key="1">
    <citation type="submission" date="2018-11" db="EMBL/GenBank/DDBJ databases">
        <title>Complete genome sequence of Paenibacillus sp. ML311-T8.</title>
        <authorList>
            <person name="Nam Y.-D."/>
            <person name="Kang J."/>
            <person name="Chung W.-H."/>
            <person name="Park Y.S."/>
        </authorList>
    </citation>
    <scope>NUCLEOTIDE SEQUENCE [LARGE SCALE GENOMIC DNA]</scope>
    <source>
        <strain evidence="3">ML311-T8</strain>
    </source>
</reference>
<dbReference type="KEGG" id="ppsc:EHS13_01920"/>
<dbReference type="AlphaFoldDB" id="A0A6B8RC04"/>
<dbReference type="RefSeq" id="WP_155698746.1">
    <property type="nucleotide sequence ID" value="NZ_CP034235.1"/>
</dbReference>
<accession>A0A6B8RC04</accession>
<feature type="transmembrane region" description="Helical" evidence="1">
    <location>
        <begin position="12"/>
        <end position="33"/>
    </location>
</feature>